<name>A0ABT8EUJ2_9ACTN</name>
<sequence length="561" mass="60980">MTDVDRPGPRAVAAQPGSEHAPTFARLVADRAEDDATALWFEERSWTWREVVEEARLRAGLLDDLRSDGPWHVGLAMENTAEHLFWWCAAALAGATVVGINPTRRGPELERDVTFTRCQALVVDDSRRPLLDGLATGVSPERTLHVDDPIHADRLAAAAPLDLARADDVAAGTAYSLVFTSGTTSAPKAVICTQGRLARIAVQQVERRALTGDDVFYVVMPMFHSNAIMAGIAPAVRTGGTVVLRRRFSASAWLPDVRRHGVTFFNYVGKPLHYVLATPERPDDADNPLRIAFGNEASERDIAEFSRRFGCQVVDSFGSSEGEIRVMRTPDTPPGSLGRAPEGTVVLDPETLEECPPAHFDDAGVLLNADEAVGEIVNRTGAALFEGYWDNPEADARRLRHGWVWSGDLAYRDADGFFYFAGRSGDWLRVDGENVATAPVERLLARFSAFSNVAVLAVPDEAVGDAVLAVAELEPGVGFDADAFADFLAAQPDLGTTWVPRYLRLVDALPRTATSKVVKRAIDPSVDTDLDRLLVRVGRSLSYRPARPASAPRPPDDTLTP</sequence>
<protein>
    <submittedName>
        <fullName evidence="7">AMP-binding protein</fullName>
    </submittedName>
</protein>
<dbReference type="PANTHER" id="PTHR43107">
    <property type="entry name" value="LONG-CHAIN FATTY ACID TRANSPORT PROTEIN"/>
    <property type="match status" value="1"/>
</dbReference>
<dbReference type="InterPro" id="IPR025110">
    <property type="entry name" value="AMP-bd_C"/>
</dbReference>
<evidence type="ECO:0000259" key="6">
    <source>
        <dbReference type="Pfam" id="PF13193"/>
    </source>
</evidence>
<dbReference type="InterPro" id="IPR020845">
    <property type="entry name" value="AMP-binding_CS"/>
</dbReference>
<comment type="similarity">
    <text evidence="1">Belongs to the ATP-dependent AMP-binding enzyme family.</text>
</comment>
<dbReference type="Proteomes" id="UP001168537">
    <property type="component" value="Unassembled WGS sequence"/>
</dbReference>
<accession>A0ABT8EUJ2</accession>
<feature type="domain" description="AMP-binding enzyme C-terminal" evidence="6">
    <location>
        <begin position="440"/>
        <end position="516"/>
    </location>
</feature>
<dbReference type="InterPro" id="IPR045851">
    <property type="entry name" value="AMP-bd_C_sf"/>
</dbReference>
<dbReference type="SUPFAM" id="SSF56801">
    <property type="entry name" value="Acetyl-CoA synthetase-like"/>
    <property type="match status" value="1"/>
</dbReference>
<dbReference type="EMBL" id="JAUHJR010000003">
    <property type="protein sequence ID" value="MDN4161777.1"/>
    <property type="molecule type" value="Genomic_DNA"/>
</dbReference>
<dbReference type="PROSITE" id="PS00455">
    <property type="entry name" value="AMP_BINDING"/>
    <property type="match status" value="1"/>
</dbReference>
<dbReference type="PANTHER" id="PTHR43107:SF15">
    <property type="entry name" value="FATTY ACID TRANSPORT PROTEIN 3, ISOFORM A"/>
    <property type="match status" value="1"/>
</dbReference>
<comment type="caution">
    <text evidence="7">The sequence shown here is derived from an EMBL/GenBank/DDBJ whole genome shotgun (WGS) entry which is preliminary data.</text>
</comment>
<keyword evidence="2" id="KW-0436">Ligase</keyword>
<dbReference type="Gene3D" id="3.30.300.30">
    <property type="match status" value="1"/>
</dbReference>
<feature type="domain" description="AMP-dependent synthetase/ligase" evidence="5">
    <location>
        <begin position="31"/>
        <end position="389"/>
    </location>
</feature>
<evidence type="ECO:0000256" key="2">
    <source>
        <dbReference type="ARBA" id="ARBA00022598"/>
    </source>
</evidence>
<keyword evidence="8" id="KW-1185">Reference proteome</keyword>
<proteinExistence type="inferred from homology"/>
<dbReference type="InterPro" id="IPR042099">
    <property type="entry name" value="ANL_N_sf"/>
</dbReference>
<evidence type="ECO:0000256" key="3">
    <source>
        <dbReference type="ARBA" id="ARBA00022741"/>
    </source>
</evidence>
<evidence type="ECO:0000313" key="8">
    <source>
        <dbReference type="Proteomes" id="UP001168537"/>
    </source>
</evidence>
<reference evidence="7" key="1">
    <citation type="submission" date="2023-06" db="EMBL/GenBank/DDBJ databases">
        <title>Draft genome sequence of Nocardioides sp. SOB72.</title>
        <authorList>
            <person name="Zhang G."/>
        </authorList>
    </citation>
    <scope>NUCLEOTIDE SEQUENCE</scope>
    <source>
        <strain evidence="7">SOB72</strain>
    </source>
</reference>
<dbReference type="Pfam" id="PF13193">
    <property type="entry name" value="AMP-binding_C"/>
    <property type="match status" value="1"/>
</dbReference>
<evidence type="ECO:0000256" key="4">
    <source>
        <dbReference type="ARBA" id="ARBA00022840"/>
    </source>
</evidence>
<gene>
    <name evidence="7" type="ORF">QWY29_10480</name>
</gene>
<dbReference type="Gene3D" id="3.40.50.12780">
    <property type="entry name" value="N-terminal domain of ligase-like"/>
    <property type="match status" value="1"/>
</dbReference>
<dbReference type="Pfam" id="PF00501">
    <property type="entry name" value="AMP-binding"/>
    <property type="match status" value="1"/>
</dbReference>
<organism evidence="7 8">
    <name type="scientific">Nocardioides abyssi</name>
    <dbReference type="NCBI Taxonomy" id="3058370"/>
    <lineage>
        <taxon>Bacteria</taxon>
        <taxon>Bacillati</taxon>
        <taxon>Actinomycetota</taxon>
        <taxon>Actinomycetes</taxon>
        <taxon>Propionibacteriales</taxon>
        <taxon>Nocardioidaceae</taxon>
        <taxon>Nocardioides</taxon>
    </lineage>
</organism>
<dbReference type="RefSeq" id="WP_300960688.1">
    <property type="nucleotide sequence ID" value="NZ_JAUHJR010000003.1"/>
</dbReference>
<evidence type="ECO:0000259" key="5">
    <source>
        <dbReference type="Pfam" id="PF00501"/>
    </source>
</evidence>
<evidence type="ECO:0000256" key="1">
    <source>
        <dbReference type="ARBA" id="ARBA00006432"/>
    </source>
</evidence>
<dbReference type="InterPro" id="IPR000873">
    <property type="entry name" value="AMP-dep_synth/lig_dom"/>
</dbReference>
<evidence type="ECO:0000313" key="7">
    <source>
        <dbReference type="EMBL" id="MDN4161777.1"/>
    </source>
</evidence>
<keyword evidence="4" id="KW-0067">ATP-binding</keyword>
<keyword evidence="3" id="KW-0547">Nucleotide-binding</keyword>